<dbReference type="EMBL" id="LGRX02035871">
    <property type="protein sequence ID" value="KAK3232848.1"/>
    <property type="molecule type" value="Genomic_DNA"/>
</dbReference>
<evidence type="ECO:0000313" key="1">
    <source>
        <dbReference type="EMBL" id="KAK3232848.1"/>
    </source>
</evidence>
<reference evidence="1 2" key="1">
    <citation type="journal article" date="2015" name="Genome Biol. Evol.">
        <title>Comparative Genomics of a Bacterivorous Green Alga Reveals Evolutionary Causalities and Consequences of Phago-Mixotrophic Mode of Nutrition.</title>
        <authorList>
            <person name="Burns J.A."/>
            <person name="Paasch A."/>
            <person name="Narechania A."/>
            <person name="Kim E."/>
        </authorList>
    </citation>
    <scope>NUCLEOTIDE SEQUENCE [LARGE SCALE GENOMIC DNA]</scope>
    <source>
        <strain evidence="1 2">PLY_AMNH</strain>
    </source>
</reference>
<keyword evidence="2" id="KW-1185">Reference proteome</keyword>
<organism evidence="1 2">
    <name type="scientific">Cymbomonas tetramitiformis</name>
    <dbReference type="NCBI Taxonomy" id="36881"/>
    <lineage>
        <taxon>Eukaryota</taxon>
        <taxon>Viridiplantae</taxon>
        <taxon>Chlorophyta</taxon>
        <taxon>Pyramimonadophyceae</taxon>
        <taxon>Pyramimonadales</taxon>
        <taxon>Pyramimonadaceae</taxon>
        <taxon>Cymbomonas</taxon>
    </lineage>
</organism>
<name>A0AAE0BBE7_9CHLO</name>
<accession>A0AAE0BBE7</accession>
<evidence type="ECO:0000313" key="2">
    <source>
        <dbReference type="Proteomes" id="UP001190700"/>
    </source>
</evidence>
<dbReference type="AlphaFoldDB" id="A0AAE0BBE7"/>
<protein>
    <submittedName>
        <fullName evidence="1">Uncharacterized protein</fullName>
    </submittedName>
</protein>
<comment type="caution">
    <text evidence="1">The sequence shown here is derived from an EMBL/GenBank/DDBJ whole genome shotgun (WGS) entry which is preliminary data.</text>
</comment>
<proteinExistence type="predicted"/>
<dbReference type="Proteomes" id="UP001190700">
    <property type="component" value="Unassembled WGS sequence"/>
</dbReference>
<gene>
    <name evidence="1" type="ORF">CYMTET_56824</name>
</gene>
<sequence>MVKNKAPIAICKDKVEFRKGAEETAKSSRNQCNGQRAASCVRAFQKRNSNIKDAVAHACDSTTVFVYKEFGAHDFTVENAVGFLAGDLKFVYSKSLGEPNSPTFLSNRAAVLEAIEKVERLLVKVIRECGYTVSSIRIQNQNDKDVSLQLHIDWSCEYNESDEWAMHEQAACAQIISLDKADGIASVADDSDDSDNLSDDTTWFKSMCSLGLEKTHA</sequence>